<dbReference type="EMBL" id="NWUJ01000001">
    <property type="protein sequence ID" value="PFH38048.1"/>
    <property type="molecule type" value="Genomic_DNA"/>
</dbReference>
<dbReference type="VEuPathDB" id="ToxoDB:BESB_003890"/>
<feature type="compositionally biased region" description="Polar residues" evidence="1">
    <location>
        <begin position="255"/>
        <end position="281"/>
    </location>
</feature>
<feature type="transmembrane region" description="Helical" evidence="2">
    <location>
        <begin position="129"/>
        <end position="150"/>
    </location>
</feature>
<keyword evidence="2" id="KW-1133">Transmembrane helix</keyword>
<feature type="chain" id="PRO_5013287260" description="Transmembrane protein" evidence="3">
    <location>
        <begin position="29"/>
        <end position="346"/>
    </location>
</feature>
<organism evidence="4 5">
    <name type="scientific">Besnoitia besnoiti</name>
    <name type="common">Apicomplexan protozoan</name>
    <dbReference type="NCBI Taxonomy" id="94643"/>
    <lineage>
        <taxon>Eukaryota</taxon>
        <taxon>Sar</taxon>
        <taxon>Alveolata</taxon>
        <taxon>Apicomplexa</taxon>
        <taxon>Conoidasida</taxon>
        <taxon>Coccidia</taxon>
        <taxon>Eucoccidiorida</taxon>
        <taxon>Eimeriorina</taxon>
        <taxon>Sarcocystidae</taxon>
        <taxon>Besnoitia</taxon>
    </lineage>
</organism>
<feature type="compositionally biased region" description="Basic and acidic residues" evidence="1">
    <location>
        <begin position="331"/>
        <end position="340"/>
    </location>
</feature>
<feature type="transmembrane region" description="Helical" evidence="2">
    <location>
        <begin position="65"/>
        <end position="86"/>
    </location>
</feature>
<protein>
    <recommendedName>
        <fullName evidence="6">Transmembrane protein</fullName>
    </recommendedName>
</protein>
<proteinExistence type="predicted"/>
<accession>A0A2A9MHN5</accession>
<reference evidence="4 5" key="1">
    <citation type="submission" date="2017-09" db="EMBL/GenBank/DDBJ databases">
        <title>Genome sequencing of Besnoitia besnoiti strain Bb-Ger1.</title>
        <authorList>
            <person name="Schares G."/>
            <person name="Venepally P."/>
            <person name="Lorenzi H.A."/>
        </authorList>
    </citation>
    <scope>NUCLEOTIDE SEQUENCE [LARGE SCALE GENOMIC DNA]</scope>
    <source>
        <strain evidence="4 5">Bb-Ger1</strain>
    </source>
</reference>
<feature type="signal peptide" evidence="3">
    <location>
        <begin position="1"/>
        <end position="28"/>
    </location>
</feature>
<keyword evidence="2" id="KW-0812">Transmembrane</keyword>
<keyword evidence="3" id="KW-0732">Signal</keyword>
<evidence type="ECO:0000256" key="3">
    <source>
        <dbReference type="SAM" id="SignalP"/>
    </source>
</evidence>
<dbReference type="Proteomes" id="UP000224006">
    <property type="component" value="Chromosome I"/>
</dbReference>
<feature type="compositionally biased region" description="Basic and acidic residues" evidence="1">
    <location>
        <begin position="213"/>
        <end position="224"/>
    </location>
</feature>
<dbReference type="GeneID" id="40305452"/>
<sequence length="346" mass="37003">MSTWHRQSSALKKFLLAVVALIASACLAYDVVRTSPRKATPVKKETVKREESAVFESGRATYSKAVIALLTTAALAVVVSVIVVDLRTSAIAAALKDTTKVDPVPMPAPRRYVLDMPPREENLGMSSMFWKFAVSLPVTVTVALIAIHAASAPLGEQRGTDKGTPSEREARDVKPVPSAPEGEHSANNRNQAHHFEKELLDTIKLLSRGEREIRQSARPKERGGQESGRATPVDSAKRPNPKEDGSDGAGKSDPVSRSNTPAESQDSRATASSQDSLTPQDQAMVAESILLPDNPTAGQQKTKPGETTAEGNGSIDQEENAQFGGEGNAPRSHERGECESSNHVTV</sequence>
<keyword evidence="2" id="KW-0472">Membrane</keyword>
<comment type="caution">
    <text evidence="4">The sequence shown here is derived from an EMBL/GenBank/DDBJ whole genome shotgun (WGS) entry which is preliminary data.</text>
</comment>
<dbReference type="AlphaFoldDB" id="A0A2A9MHN5"/>
<dbReference type="KEGG" id="bbes:BESB_003890"/>
<dbReference type="PROSITE" id="PS51257">
    <property type="entry name" value="PROKAR_LIPOPROTEIN"/>
    <property type="match status" value="1"/>
</dbReference>
<feature type="compositionally biased region" description="Basic and acidic residues" evidence="1">
    <location>
        <begin position="235"/>
        <end position="245"/>
    </location>
</feature>
<evidence type="ECO:0000313" key="4">
    <source>
        <dbReference type="EMBL" id="PFH38048.1"/>
    </source>
</evidence>
<feature type="compositionally biased region" description="Basic and acidic residues" evidence="1">
    <location>
        <begin position="158"/>
        <end position="174"/>
    </location>
</feature>
<dbReference type="RefSeq" id="XP_029222057.1">
    <property type="nucleotide sequence ID" value="XM_029359144.1"/>
</dbReference>
<evidence type="ECO:0000256" key="1">
    <source>
        <dbReference type="SAM" id="MobiDB-lite"/>
    </source>
</evidence>
<feature type="region of interest" description="Disordered" evidence="1">
    <location>
        <begin position="155"/>
        <end position="194"/>
    </location>
</feature>
<evidence type="ECO:0000313" key="5">
    <source>
        <dbReference type="Proteomes" id="UP000224006"/>
    </source>
</evidence>
<evidence type="ECO:0008006" key="6">
    <source>
        <dbReference type="Google" id="ProtNLM"/>
    </source>
</evidence>
<name>A0A2A9MHN5_BESBE</name>
<keyword evidence="5" id="KW-1185">Reference proteome</keyword>
<evidence type="ECO:0000256" key="2">
    <source>
        <dbReference type="SAM" id="Phobius"/>
    </source>
</evidence>
<gene>
    <name evidence="4" type="ORF">BESB_003890</name>
</gene>
<feature type="region of interest" description="Disordered" evidence="1">
    <location>
        <begin position="213"/>
        <end position="346"/>
    </location>
</feature>